<organism evidence="3">
    <name type="scientific">Eucalyptus grandis</name>
    <name type="common">Flooded gum</name>
    <dbReference type="NCBI Taxonomy" id="71139"/>
    <lineage>
        <taxon>Eukaryota</taxon>
        <taxon>Viridiplantae</taxon>
        <taxon>Streptophyta</taxon>
        <taxon>Embryophyta</taxon>
        <taxon>Tracheophyta</taxon>
        <taxon>Spermatophyta</taxon>
        <taxon>Magnoliopsida</taxon>
        <taxon>eudicotyledons</taxon>
        <taxon>Gunneridae</taxon>
        <taxon>Pentapetalae</taxon>
        <taxon>rosids</taxon>
        <taxon>malvids</taxon>
        <taxon>Myrtales</taxon>
        <taxon>Myrtaceae</taxon>
        <taxon>Myrtoideae</taxon>
        <taxon>Eucalypteae</taxon>
        <taxon>Eucalyptus</taxon>
    </lineage>
</organism>
<feature type="transmembrane region" description="Helical" evidence="1">
    <location>
        <begin position="105"/>
        <end position="126"/>
    </location>
</feature>
<dbReference type="eggNOG" id="ENOG502QVV2">
    <property type="taxonomic scope" value="Eukaryota"/>
</dbReference>
<reference evidence="3" key="1">
    <citation type="submission" date="2013-07" db="EMBL/GenBank/DDBJ databases">
        <title>The genome of Eucalyptus grandis.</title>
        <authorList>
            <person name="Schmutz J."/>
            <person name="Hayes R."/>
            <person name="Myburg A."/>
            <person name="Tuskan G."/>
            <person name="Grattapaglia D."/>
            <person name="Rokhsar D.S."/>
        </authorList>
    </citation>
    <scope>NUCLEOTIDE SEQUENCE</scope>
    <source>
        <tissue evidence="3">Leaf extractions</tissue>
    </source>
</reference>
<feature type="transmembrane region" description="Helical" evidence="1">
    <location>
        <begin position="81"/>
        <end position="99"/>
    </location>
</feature>
<keyword evidence="1" id="KW-0812">Transmembrane</keyword>
<dbReference type="OMA" id="CRIFRIE"/>
<dbReference type="Gramene" id="KCW78799">
    <property type="protein sequence ID" value="KCW78799"/>
    <property type="gene ID" value="EUGRSUZ_C00234"/>
</dbReference>
<sequence>MTGLIGLGMRCFLWGTYLVATEVVPYSLGKLTGLRIDNPEHPDPGVELKAFLAPLLLLQLGYPDNLTAYSMEDNQLGLRQALNMSIIVMVVVIILIRCWNYTDFAILYFPMFLAGVIKYAEGIWALKFSLSLNTGITVKEIAKEEMVPRFPDGLPKIDGLGLVVKAYYRFHCLKPHLEDWIYHPRYVSNDQLSIDNCSHQEAFRITEIELGLMYDMLYTKAPVIYTKLGLFVRFASFFWLGVTLCAFSALEKSINPLAEITYSRTKSFSSFVYTYQYRRFTFSVLLLAFLLEAYQILLLPYSEWAIAKMSKHYNWPLVPTFLRIVAPRSAYKWRQWSDSLYQFNLLRYCLRRDWTRYIKFLNFWGIYEYIKWNWRLYRMGPMSLPENLKESVWEELKVFEEARDTRPFSKRGEWSFDRYGVSANDEIRQSIKTAFDKSILVWHIATDICYHRHSDENESSERQCHSNNDETPDCRSGSKLISDYMMYLLVIRPKMLSTATGSIVFRHACHRVKEIRRSPEITESQLADSIFNHDQSSRSSSPGQHHETLVTSGWDVISDAQGLARNLLARPDRWKLMNSVWMEMLCYAAASSRSSYHAEQLILGERGDQFGYSSSRQPPRRMFMTLLAPQSLQD</sequence>
<evidence type="ECO:0000259" key="2">
    <source>
        <dbReference type="Pfam" id="PF13968"/>
    </source>
</evidence>
<name>A0A059CKM0_EUCGR</name>
<feature type="transmembrane region" description="Helical" evidence="1">
    <location>
        <begin position="280"/>
        <end position="301"/>
    </location>
</feature>
<keyword evidence="1" id="KW-1133">Transmembrane helix</keyword>
<dbReference type="PANTHER" id="PTHR31325">
    <property type="entry name" value="OS01G0798800 PROTEIN-RELATED"/>
    <property type="match status" value="1"/>
</dbReference>
<dbReference type="Pfam" id="PF13968">
    <property type="entry name" value="DUF4220"/>
    <property type="match status" value="1"/>
</dbReference>
<gene>
    <name evidence="3" type="ORF">EUGRSUZ_C00234</name>
</gene>
<feature type="transmembrane region" description="Helical" evidence="1">
    <location>
        <begin position="230"/>
        <end position="250"/>
    </location>
</feature>
<evidence type="ECO:0000313" key="3">
    <source>
        <dbReference type="EMBL" id="KCW78799.1"/>
    </source>
</evidence>
<dbReference type="InParanoid" id="A0A059CKM0"/>
<evidence type="ECO:0000256" key="1">
    <source>
        <dbReference type="SAM" id="Phobius"/>
    </source>
</evidence>
<proteinExistence type="predicted"/>
<keyword evidence="1" id="KW-0472">Membrane</keyword>
<dbReference type="InterPro" id="IPR007658">
    <property type="entry name" value="DUF594"/>
</dbReference>
<dbReference type="Pfam" id="PF04578">
    <property type="entry name" value="DUF594"/>
    <property type="match status" value="1"/>
</dbReference>
<dbReference type="STRING" id="71139.A0A059CKM0"/>
<accession>A0A059CKM0</accession>
<dbReference type="EMBL" id="KK198755">
    <property type="protein sequence ID" value="KCW78799.1"/>
    <property type="molecule type" value="Genomic_DNA"/>
</dbReference>
<feature type="domain" description="DUF4220" evidence="2">
    <location>
        <begin position="14"/>
        <end position="348"/>
    </location>
</feature>
<dbReference type="AlphaFoldDB" id="A0A059CKM0"/>
<dbReference type="InterPro" id="IPR025315">
    <property type="entry name" value="DUF4220"/>
</dbReference>
<protein>
    <recommendedName>
        <fullName evidence="2">DUF4220 domain-containing protein</fullName>
    </recommendedName>
</protein>